<evidence type="ECO:0000313" key="2">
    <source>
        <dbReference type="EMBL" id="EGO20934.1"/>
    </source>
</evidence>
<proteinExistence type="predicted"/>
<accession>F8P667</accession>
<evidence type="ECO:0000256" key="1">
    <source>
        <dbReference type="SAM" id="MobiDB-lite"/>
    </source>
</evidence>
<dbReference type="AlphaFoldDB" id="F8P667"/>
<reference evidence="2" key="1">
    <citation type="submission" date="2011-04" db="EMBL/GenBank/DDBJ databases">
        <title>Evolution of plant cell wall degrading machinery underlies the functional diversity of forest fungi.</title>
        <authorList>
            <consortium name="US DOE Joint Genome Institute (JGI-PGF)"/>
            <person name="Eastwood D.C."/>
            <person name="Floudas D."/>
            <person name="Binder M."/>
            <person name="Majcherczyk A."/>
            <person name="Schneider P."/>
            <person name="Aerts A."/>
            <person name="Asiegbu F.O."/>
            <person name="Baker S.E."/>
            <person name="Barry K."/>
            <person name="Bendiksby M."/>
            <person name="Blumentritt M."/>
            <person name="Coutinho P.M."/>
            <person name="Cullen D."/>
            <person name="Cullen D."/>
            <person name="Gathman A."/>
            <person name="Goodell B."/>
            <person name="Henrissat B."/>
            <person name="Ihrmark K."/>
            <person name="Kauserud H."/>
            <person name="Kohler A."/>
            <person name="LaButti K."/>
            <person name="Lapidus A."/>
            <person name="Lavin J.L."/>
            <person name="Lee Y.-H."/>
            <person name="Lindquist E."/>
            <person name="Lilly W."/>
            <person name="Lucas S."/>
            <person name="Morin E."/>
            <person name="Murat C."/>
            <person name="Oguiza J.A."/>
            <person name="Park J."/>
            <person name="Pisabarro A.G."/>
            <person name="Riley R."/>
            <person name="Rosling A."/>
            <person name="Salamov A."/>
            <person name="Schmidt O."/>
            <person name="Schmutz J."/>
            <person name="Skrede I."/>
            <person name="Stenlid J."/>
            <person name="Wiebenga A."/>
            <person name="Xie X."/>
            <person name="Kues U."/>
            <person name="Hibbett D.S."/>
            <person name="Hoffmeister D."/>
            <person name="Hogberg N."/>
            <person name="Martin F."/>
            <person name="Grigoriev I.V."/>
            <person name="Watkinson S.C."/>
        </authorList>
    </citation>
    <scope>NUCLEOTIDE SEQUENCE</scope>
    <source>
        <strain evidence="2">S7.9</strain>
    </source>
</reference>
<dbReference type="RefSeq" id="XP_007321891.1">
    <property type="nucleotide sequence ID" value="XM_007321829.1"/>
</dbReference>
<name>F8P667_SERL9</name>
<gene>
    <name evidence="2" type="ORF">SERLADRAFT_397907</name>
</gene>
<protein>
    <submittedName>
        <fullName evidence="2">Uncharacterized protein</fullName>
    </submittedName>
</protein>
<dbReference type="EMBL" id="GL945439">
    <property type="protein sequence ID" value="EGO20934.1"/>
    <property type="molecule type" value="Genomic_DNA"/>
</dbReference>
<dbReference type="KEGG" id="sla:SERLADRAFT_397907"/>
<dbReference type="GeneID" id="18811855"/>
<dbReference type="Proteomes" id="UP000008064">
    <property type="component" value="Unassembled WGS sequence"/>
</dbReference>
<sequence>MDPVESIRNRASASLLGRGLSSCAPRSSVGDSVMGTSPTRADSDRRNSKLECGWFARDGGVATAVSAGETALFCE</sequence>
<feature type="region of interest" description="Disordered" evidence="1">
    <location>
        <begin position="19"/>
        <end position="46"/>
    </location>
</feature>
<organism>
    <name type="scientific">Serpula lacrymans var. lacrymans (strain S7.9)</name>
    <name type="common">Dry rot fungus</name>
    <dbReference type="NCBI Taxonomy" id="578457"/>
    <lineage>
        <taxon>Eukaryota</taxon>
        <taxon>Fungi</taxon>
        <taxon>Dikarya</taxon>
        <taxon>Basidiomycota</taxon>
        <taxon>Agaricomycotina</taxon>
        <taxon>Agaricomycetes</taxon>
        <taxon>Agaricomycetidae</taxon>
        <taxon>Boletales</taxon>
        <taxon>Coniophorineae</taxon>
        <taxon>Serpulaceae</taxon>
        <taxon>Serpula</taxon>
    </lineage>
</organism>
<dbReference type="HOGENOM" id="CLU_2672634_0_0_1"/>